<dbReference type="SUPFAM" id="SSF56112">
    <property type="entry name" value="Protein kinase-like (PK-like)"/>
    <property type="match status" value="1"/>
</dbReference>
<dbReference type="Gene3D" id="1.10.510.10">
    <property type="entry name" value="Transferase(Phosphotransferase) domain 1"/>
    <property type="match status" value="1"/>
</dbReference>
<keyword evidence="3" id="KW-1185">Reference proteome</keyword>
<accession>A0AAW0FEX2</accession>
<dbReference type="Pfam" id="PF17667">
    <property type="entry name" value="Pkinase_fungal"/>
    <property type="match status" value="1"/>
</dbReference>
<dbReference type="InterPro" id="IPR040976">
    <property type="entry name" value="Pkinase_fungal"/>
</dbReference>
<dbReference type="Proteomes" id="UP001385951">
    <property type="component" value="Unassembled WGS sequence"/>
</dbReference>
<feature type="domain" description="Fungal-type protein kinase" evidence="1">
    <location>
        <begin position="61"/>
        <end position="495"/>
    </location>
</feature>
<dbReference type="PANTHER" id="PTHR38248:SF2">
    <property type="entry name" value="FUNK1 11"/>
    <property type="match status" value="1"/>
</dbReference>
<reference evidence="2 3" key="1">
    <citation type="submission" date="2022-09" db="EMBL/GenBank/DDBJ databases">
        <authorList>
            <person name="Palmer J.M."/>
        </authorList>
    </citation>
    <scope>NUCLEOTIDE SEQUENCE [LARGE SCALE GENOMIC DNA]</scope>
    <source>
        <strain evidence="2 3">DSM 7382</strain>
    </source>
</reference>
<gene>
    <name evidence="2" type="ORF">QCA50_016767</name>
</gene>
<comment type="caution">
    <text evidence="2">The sequence shown here is derived from an EMBL/GenBank/DDBJ whole genome shotgun (WGS) entry which is preliminary data.</text>
</comment>
<dbReference type="InterPro" id="IPR011009">
    <property type="entry name" value="Kinase-like_dom_sf"/>
</dbReference>
<evidence type="ECO:0000313" key="3">
    <source>
        <dbReference type="Proteomes" id="UP001385951"/>
    </source>
</evidence>
<sequence length="649" mass="73680">MEVQAHPTMTLKVANNLHALYKPDGVVILTKSNFDAPTLNPKTCSSGSNPSHQIYPYESDSDIVWHYELKENSEDVQDNRGKVILVANHLLYNDPSRRFTFSLTIEKRNARLWFFSRSLVMCTVEFDWLQDHMHLVYFLVSLAFATKVELGFDPSIERIKVDNEIKYNIRCGGKWYRVLDTLEDFKAARVLGRATRVWRVREIEDGSTLVGDVLVMKDVWINESARSEKEILDDIILKVNTVHDIGQIEPDFASKYFIQIKQDERVQIEVNNQLQDDCTSTIVRGHVIPAGVKALPVSQLALHGSPTHATGPLTDFFQSERSQFPHTPLLFKGYTAKQHRRILYAEYGTPLSSSEILADHKRFFTSLSQGLVGLKLLYSAGYVHRDPSLGNLISCGEICKLSDFEYAEPYELRLGPEEYTTAKSGGIKTGTPAFMAIEVQRGEYRYTAETREVHSTELGAWERTLQLRPKTNARPVFRYNYLHDIESLWWMAMWVFFKTRPALSTPSTPLEAMDLIFPYSLAGSRYRDDFFTNTADAFYKSAAQLPAPFRSSIECVNLVRRYLNILYQDFIIPPPPGSPGFDFEPVYGHVIEQMIAAAENSTAEKIVVTSKYYAKTEAAEPERDHEANGNADEVDVLASASSKLSIGDE</sequence>
<organism evidence="2 3">
    <name type="scientific">Cerrena zonata</name>
    <dbReference type="NCBI Taxonomy" id="2478898"/>
    <lineage>
        <taxon>Eukaryota</taxon>
        <taxon>Fungi</taxon>
        <taxon>Dikarya</taxon>
        <taxon>Basidiomycota</taxon>
        <taxon>Agaricomycotina</taxon>
        <taxon>Agaricomycetes</taxon>
        <taxon>Polyporales</taxon>
        <taxon>Cerrenaceae</taxon>
        <taxon>Cerrena</taxon>
    </lineage>
</organism>
<dbReference type="AlphaFoldDB" id="A0AAW0FEX2"/>
<name>A0AAW0FEX2_9APHY</name>
<dbReference type="EMBL" id="JASBNA010000051">
    <property type="protein sequence ID" value="KAK7680258.1"/>
    <property type="molecule type" value="Genomic_DNA"/>
</dbReference>
<evidence type="ECO:0000313" key="2">
    <source>
        <dbReference type="EMBL" id="KAK7680258.1"/>
    </source>
</evidence>
<dbReference type="PANTHER" id="PTHR38248">
    <property type="entry name" value="FUNK1 6"/>
    <property type="match status" value="1"/>
</dbReference>
<protein>
    <recommendedName>
        <fullName evidence="1">Fungal-type protein kinase domain-containing protein</fullName>
    </recommendedName>
</protein>
<evidence type="ECO:0000259" key="1">
    <source>
        <dbReference type="Pfam" id="PF17667"/>
    </source>
</evidence>
<proteinExistence type="predicted"/>